<sequence length="400" mass="41645">MSGRHHATHTAADALAGRVARARLRMAHQNDPALTDALSDDELAAERELAEYTRRLDRAGLRASARSAAAARERARKTADAIAAIEQRDTLGAARALAEHRRTLHPAAWLAGLRRYRVWAGRGVGFVVTAAMGWSAVNVQHNIAAGLTVTDPLYWFSYLVEAMISVCLIIVMAGASRLAACKIHLDRRARTAAEAALLALTLGLNTYPHLRTGAWFEVGVHSIPPAMIGIALLIHHTVSTAVAHAMHQAAPATAEPESPQATAGAPTPAPMGAPPRAPAAASAPAPAPAAGSAPTPTATPAAPAARASAVQLHPSAVHALAARLIAEGATTMPPDVVAVVIAAADADAAAGRTPRITRIAKHAKVHHKTVKRIVDAATVARGNARVIALRPTIQQQRSIP</sequence>
<accession>A0ABS0CX68</accession>
<feature type="compositionally biased region" description="Low complexity" evidence="1">
    <location>
        <begin position="278"/>
        <end position="305"/>
    </location>
</feature>
<evidence type="ECO:0000313" key="3">
    <source>
        <dbReference type="EMBL" id="MBF6301197.1"/>
    </source>
</evidence>
<proteinExistence type="predicted"/>
<evidence type="ECO:0000256" key="1">
    <source>
        <dbReference type="SAM" id="MobiDB-lite"/>
    </source>
</evidence>
<evidence type="ECO:0000256" key="2">
    <source>
        <dbReference type="SAM" id="Phobius"/>
    </source>
</evidence>
<dbReference type="RefSeq" id="WP_195132495.1">
    <property type="nucleotide sequence ID" value="NZ_JADLQX010000024.1"/>
</dbReference>
<keyword evidence="2" id="KW-1133">Transmembrane helix</keyword>
<feature type="transmembrane region" description="Helical" evidence="2">
    <location>
        <begin position="157"/>
        <end position="180"/>
    </location>
</feature>
<comment type="caution">
    <text evidence="3">The sequence shown here is derived from an EMBL/GenBank/DDBJ whole genome shotgun (WGS) entry which is preliminary data.</text>
</comment>
<feature type="transmembrane region" description="Helical" evidence="2">
    <location>
        <begin position="119"/>
        <end position="137"/>
    </location>
</feature>
<protein>
    <recommendedName>
        <fullName evidence="5">DUF2637 domain-containing protein</fullName>
    </recommendedName>
</protein>
<evidence type="ECO:0000313" key="4">
    <source>
        <dbReference type="Proteomes" id="UP000702209"/>
    </source>
</evidence>
<reference evidence="3 4" key="1">
    <citation type="submission" date="2020-10" db="EMBL/GenBank/DDBJ databases">
        <title>Identification of Nocardia species via Next-generation sequencing and recognition of intraspecies genetic diversity.</title>
        <authorList>
            <person name="Li P."/>
            <person name="Li P."/>
            <person name="Lu B."/>
        </authorList>
    </citation>
    <scope>NUCLEOTIDE SEQUENCE [LARGE SCALE GENOMIC DNA]</scope>
    <source>
        <strain evidence="3 4">BJ06-0157</strain>
    </source>
</reference>
<keyword evidence="2" id="KW-0812">Transmembrane</keyword>
<feature type="region of interest" description="Disordered" evidence="1">
    <location>
        <begin position="248"/>
        <end position="305"/>
    </location>
</feature>
<gene>
    <name evidence="3" type="ORF">IU459_27165</name>
</gene>
<feature type="compositionally biased region" description="Pro residues" evidence="1">
    <location>
        <begin position="267"/>
        <end position="277"/>
    </location>
</feature>
<evidence type="ECO:0008006" key="5">
    <source>
        <dbReference type="Google" id="ProtNLM"/>
    </source>
</evidence>
<dbReference type="EMBL" id="JADLQX010000024">
    <property type="protein sequence ID" value="MBF6301197.1"/>
    <property type="molecule type" value="Genomic_DNA"/>
</dbReference>
<dbReference type="Proteomes" id="UP000702209">
    <property type="component" value="Unassembled WGS sequence"/>
</dbReference>
<name>A0ABS0CX68_9NOCA</name>
<keyword evidence="4" id="KW-1185">Reference proteome</keyword>
<keyword evidence="2" id="KW-0472">Membrane</keyword>
<organism evidence="3 4">
    <name type="scientific">Nocardia amamiensis</name>
    <dbReference type="NCBI Taxonomy" id="404578"/>
    <lineage>
        <taxon>Bacteria</taxon>
        <taxon>Bacillati</taxon>
        <taxon>Actinomycetota</taxon>
        <taxon>Actinomycetes</taxon>
        <taxon>Mycobacteriales</taxon>
        <taxon>Nocardiaceae</taxon>
        <taxon>Nocardia</taxon>
    </lineage>
</organism>